<gene>
    <name evidence="1" type="ORF">SSPO_076570</name>
</gene>
<organism evidence="1 2">
    <name type="scientific">Streptomyces antimycoticus</name>
    <dbReference type="NCBI Taxonomy" id="68175"/>
    <lineage>
        <taxon>Bacteria</taxon>
        <taxon>Bacillati</taxon>
        <taxon>Actinomycetota</taxon>
        <taxon>Actinomycetes</taxon>
        <taxon>Kitasatosporales</taxon>
        <taxon>Streptomycetaceae</taxon>
        <taxon>Streptomyces</taxon>
        <taxon>Streptomyces violaceusniger group</taxon>
    </lineage>
</organism>
<dbReference type="Proteomes" id="UP000463951">
    <property type="component" value="Chromosome"/>
</dbReference>
<sequence>MFPRIASPRLLALAGTVVLWASAFPGHPGRYRGAGGGRAVVSAVEQHLIGGHAGGPAQGDHRQIMSARQTYLCERRHQQQRESRDPEQRACGAAGFVPDIRARSSAPC</sequence>
<evidence type="ECO:0000313" key="2">
    <source>
        <dbReference type="Proteomes" id="UP000463951"/>
    </source>
</evidence>
<protein>
    <submittedName>
        <fullName evidence="1">Uncharacterized protein</fullName>
    </submittedName>
</protein>
<dbReference type="EMBL" id="AP019620">
    <property type="protein sequence ID" value="BBJ44939.1"/>
    <property type="molecule type" value="Genomic_DNA"/>
</dbReference>
<accession>A0A499V7I2</accession>
<name>A0A499V7I2_9ACTN</name>
<evidence type="ECO:0000313" key="1">
    <source>
        <dbReference type="EMBL" id="BBJ44939.1"/>
    </source>
</evidence>
<reference evidence="1 2" key="1">
    <citation type="journal article" date="2020" name="Int. J. Syst. Evol. Microbiol.">
        <title>Reclassification of Streptomyces castelarensis and Streptomyces sporoclivatus as later heterotypic synonyms of Streptomyces antimycoticus.</title>
        <authorList>
            <person name="Komaki H."/>
            <person name="Tamura T."/>
        </authorList>
    </citation>
    <scope>NUCLEOTIDE SEQUENCE [LARGE SCALE GENOMIC DNA]</scope>
    <source>
        <strain evidence="1 2">NBRC 100767</strain>
    </source>
</reference>
<proteinExistence type="predicted"/>
<dbReference type="AlphaFoldDB" id="A0A499V7I2"/>